<feature type="transmembrane region" description="Helical" evidence="8">
    <location>
        <begin position="424"/>
        <end position="445"/>
    </location>
</feature>
<dbReference type="EMBL" id="LSRX01000014">
    <property type="protein sequence ID" value="OLQ14529.1"/>
    <property type="molecule type" value="Genomic_DNA"/>
</dbReference>
<keyword evidence="6 8" id="KW-0472">Membrane</keyword>
<evidence type="ECO:0000256" key="7">
    <source>
        <dbReference type="SAM" id="MobiDB-lite"/>
    </source>
</evidence>
<evidence type="ECO:0000259" key="9">
    <source>
        <dbReference type="PROSITE" id="PS50222"/>
    </source>
</evidence>
<dbReference type="SMART" id="SM00054">
    <property type="entry name" value="EFh"/>
    <property type="match status" value="1"/>
</dbReference>
<evidence type="ECO:0000256" key="1">
    <source>
        <dbReference type="ARBA" id="ARBA00004141"/>
    </source>
</evidence>
<accession>A0A1Q9F4I8</accession>
<dbReference type="Gene3D" id="1.10.238.10">
    <property type="entry name" value="EF-hand"/>
    <property type="match status" value="1"/>
</dbReference>
<protein>
    <submittedName>
        <fullName evidence="10">Transient receptor potential cation channel subfamily V member 3</fullName>
    </submittedName>
</protein>
<dbReference type="SUPFAM" id="SSF47473">
    <property type="entry name" value="EF-hand"/>
    <property type="match status" value="1"/>
</dbReference>
<dbReference type="PANTHER" id="PTHR10582:SF2">
    <property type="entry name" value="INACTIVE"/>
    <property type="match status" value="1"/>
</dbReference>
<feature type="transmembrane region" description="Helical" evidence="8">
    <location>
        <begin position="364"/>
        <end position="382"/>
    </location>
</feature>
<dbReference type="Proteomes" id="UP000186817">
    <property type="component" value="Unassembled WGS sequence"/>
</dbReference>
<reference evidence="10 11" key="1">
    <citation type="submission" date="2016-02" db="EMBL/GenBank/DDBJ databases">
        <title>Genome analysis of coral dinoflagellate symbionts highlights evolutionary adaptations to a symbiotic lifestyle.</title>
        <authorList>
            <person name="Aranda M."/>
            <person name="Li Y."/>
            <person name="Liew Y.J."/>
            <person name="Baumgarten S."/>
            <person name="Simakov O."/>
            <person name="Wilson M."/>
            <person name="Piel J."/>
            <person name="Ashoor H."/>
            <person name="Bougouffa S."/>
            <person name="Bajic V.B."/>
            <person name="Ryu T."/>
            <person name="Ravasi T."/>
            <person name="Bayer T."/>
            <person name="Micklem G."/>
            <person name="Kim H."/>
            <person name="Bhak J."/>
            <person name="Lajeunesse T.C."/>
            <person name="Voolstra C.R."/>
        </authorList>
    </citation>
    <scope>NUCLEOTIDE SEQUENCE [LARGE SCALE GENOMIC DNA]</scope>
    <source>
        <strain evidence="10 11">CCMP2467</strain>
    </source>
</reference>
<dbReference type="InterPro" id="IPR018247">
    <property type="entry name" value="EF_Hand_1_Ca_BS"/>
</dbReference>
<dbReference type="Pfam" id="PF00520">
    <property type="entry name" value="Ion_trans"/>
    <property type="match status" value="1"/>
</dbReference>
<keyword evidence="11" id="KW-1185">Reference proteome</keyword>
<evidence type="ECO:0000256" key="4">
    <source>
        <dbReference type="ARBA" id="ARBA00022837"/>
    </source>
</evidence>
<feature type="transmembrane region" description="Helical" evidence="8">
    <location>
        <begin position="185"/>
        <end position="205"/>
    </location>
</feature>
<organism evidence="10 11">
    <name type="scientific">Symbiodinium microadriaticum</name>
    <name type="common">Dinoflagellate</name>
    <name type="synonym">Zooxanthella microadriatica</name>
    <dbReference type="NCBI Taxonomy" id="2951"/>
    <lineage>
        <taxon>Eukaryota</taxon>
        <taxon>Sar</taxon>
        <taxon>Alveolata</taxon>
        <taxon>Dinophyceae</taxon>
        <taxon>Suessiales</taxon>
        <taxon>Symbiodiniaceae</taxon>
        <taxon>Symbiodinium</taxon>
    </lineage>
</organism>
<feature type="compositionally biased region" description="Low complexity" evidence="7">
    <location>
        <begin position="575"/>
        <end position="604"/>
    </location>
</feature>
<comment type="subcellular location">
    <subcellularLocation>
        <location evidence="1">Membrane</location>
        <topology evidence="1">Multi-pass membrane protein</topology>
    </subcellularLocation>
</comment>
<dbReference type="InterPro" id="IPR005821">
    <property type="entry name" value="Ion_trans_dom"/>
</dbReference>
<proteinExistence type="predicted"/>
<keyword evidence="4" id="KW-0106">Calcium</keyword>
<dbReference type="PROSITE" id="PS50222">
    <property type="entry name" value="EF_HAND_2"/>
    <property type="match status" value="1"/>
</dbReference>
<feature type="transmembrane region" description="Helical" evidence="8">
    <location>
        <begin position="342"/>
        <end position="358"/>
    </location>
</feature>
<dbReference type="PANTHER" id="PTHR10582">
    <property type="entry name" value="TRANSIENT RECEPTOR POTENTIAL ION CHANNEL PROTEIN"/>
    <property type="match status" value="1"/>
</dbReference>
<dbReference type="GO" id="GO:0098703">
    <property type="term" value="P:calcium ion import across plasma membrane"/>
    <property type="evidence" value="ECO:0007669"/>
    <property type="project" value="TreeGrafter"/>
</dbReference>
<dbReference type="AlphaFoldDB" id="A0A1Q9F4I8"/>
<dbReference type="OrthoDB" id="440226at2759"/>
<feature type="compositionally biased region" description="Basic and acidic residues" evidence="7">
    <location>
        <begin position="539"/>
        <end position="552"/>
    </location>
</feature>
<evidence type="ECO:0000256" key="6">
    <source>
        <dbReference type="ARBA" id="ARBA00023136"/>
    </source>
</evidence>
<dbReference type="InterPro" id="IPR011992">
    <property type="entry name" value="EF-hand-dom_pair"/>
</dbReference>
<dbReference type="InterPro" id="IPR002048">
    <property type="entry name" value="EF_hand_dom"/>
</dbReference>
<name>A0A1Q9F4I8_SYMMI</name>
<dbReference type="InterPro" id="IPR024862">
    <property type="entry name" value="TRPV"/>
</dbReference>
<dbReference type="Pfam" id="PF00036">
    <property type="entry name" value="EF-hand_1"/>
    <property type="match status" value="1"/>
</dbReference>
<feature type="transmembrane region" description="Helical" evidence="8">
    <location>
        <begin position="394"/>
        <end position="412"/>
    </location>
</feature>
<sequence>MTVDKALSFEVLWFWTIAKGPAQKGAFTNHANIWACEGSTVVMTAINANNVKGLQKALAAAPRGERATWLLHIQVGDQFISPFVWALENGSETICHAMLRDLLMIRADRSLYYYGADELFAKHQDVVKRLTDRTSALLRTLLDGLVWRSQRTEANGTLRRVNYFVKYVLEDAKGKFSPSLFFFRMFSYIVGMGRLLMLQLHRVWIWSRDTMRRIIADIDTDGNGEIDYEEMKEALSRFKDTVKGEIRKALKVLRNDEDLEEMNSDKKDLANQEKNTYNRISFTVMLMLVLMMFLEPMLLCANEPNWPTDDCSHVTPVSRYWYSVFGMIAMIVHWLLLIDMTIFSTQLSAFLLVVGHVLGEVKQFLIALTFLLLLFGSSISILCDRRCGDDGGDFNDMWNAIISLFSITVTLYQGDFREIQADPMLLAMIYLFLLVSVVLLLNLLIAQLNQTYEYINKDVLGFARLNRASLVVDAMASCPKSKWKKFIADLKLDEKREFDEGDLGLPGCIQSHEAAGLHRQSEEQIRRYGGSTLPSLPWPEDKVKKRGPAEDTPEARLAHIEYLLEKAVRRRHHLVGSSDSHSHDASGSSVGSSAGSSLSGSSINDSEDSEG</sequence>
<feature type="region of interest" description="Disordered" evidence="7">
    <location>
        <begin position="573"/>
        <end position="611"/>
    </location>
</feature>
<keyword evidence="5 8" id="KW-1133">Transmembrane helix</keyword>
<dbReference type="PROSITE" id="PS00018">
    <property type="entry name" value="EF_HAND_1"/>
    <property type="match status" value="1"/>
</dbReference>
<dbReference type="OMA" id="NIWACEG"/>
<dbReference type="GO" id="GO:0005509">
    <property type="term" value="F:calcium ion binding"/>
    <property type="evidence" value="ECO:0007669"/>
    <property type="project" value="InterPro"/>
</dbReference>
<evidence type="ECO:0000313" key="10">
    <source>
        <dbReference type="EMBL" id="OLQ14529.1"/>
    </source>
</evidence>
<evidence type="ECO:0000256" key="5">
    <source>
        <dbReference type="ARBA" id="ARBA00022989"/>
    </source>
</evidence>
<keyword evidence="10" id="KW-0675">Receptor</keyword>
<feature type="transmembrane region" description="Helical" evidence="8">
    <location>
        <begin position="280"/>
        <end position="299"/>
    </location>
</feature>
<feature type="region of interest" description="Disordered" evidence="7">
    <location>
        <begin position="529"/>
        <end position="552"/>
    </location>
</feature>
<keyword evidence="2 8" id="KW-0812">Transmembrane</keyword>
<comment type="caution">
    <text evidence="10">The sequence shown here is derived from an EMBL/GenBank/DDBJ whole genome shotgun (WGS) entry which is preliminary data.</text>
</comment>
<keyword evidence="3" id="KW-0677">Repeat</keyword>
<feature type="domain" description="EF-hand" evidence="9">
    <location>
        <begin position="206"/>
        <end position="241"/>
    </location>
</feature>
<evidence type="ECO:0000256" key="8">
    <source>
        <dbReference type="SAM" id="Phobius"/>
    </source>
</evidence>
<evidence type="ECO:0000313" key="11">
    <source>
        <dbReference type="Proteomes" id="UP000186817"/>
    </source>
</evidence>
<gene>
    <name evidence="10" type="primary">TRPV3</name>
    <name evidence="10" type="ORF">AK812_SmicGene1304</name>
</gene>
<evidence type="ECO:0000256" key="3">
    <source>
        <dbReference type="ARBA" id="ARBA00022737"/>
    </source>
</evidence>
<dbReference type="GO" id="GO:0005886">
    <property type="term" value="C:plasma membrane"/>
    <property type="evidence" value="ECO:0007669"/>
    <property type="project" value="TreeGrafter"/>
</dbReference>
<feature type="transmembrane region" description="Helical" evidence="8">
    <location>
        <begin position="319"/>
        <end position="337"/>
    </location>
</feature>
<evidence type="ECO:0000256" key="2">
    <source>
        <dbReference type="ARBA" id="ARBA00022692"/>
    </source>
</evidence>
<dbReference type="GO" id="GO:0005216">
    <property type="term" value="F:monoatomic ion channel activity"/>
    <property type="evidence" value="ECO:0007669"/>
    <property type="project" value="InterPro"/>
</dbReference>